<dbReference type="SUPFAM" id="SSF47954">
    <property type="entry name" value="Cyclin-like"/>
    <property type="match status" value="2"/>
</dbReference>
<feature type="region of interest" description="Disordered" evidence="2">
    <location>
        <begin position="345"/>
        <end position="390"/>
    </location>
</feature>
<dbReference type="AlphaFoldDB" id="A0A067C744"/>
<keyword evidence="5" id="KW-1185">Reference proteome</keyword>
<keyword evidence="1" id="KW-0195">Cyclin</keyword>
<dbReference type="Pfam" id="PF00134">
    <property type="entry name" value="Cyclin_N"/>
    <property type="match status" value="1"/>
</dbReference>
<dbReference type="STRING" id="695850.A0A067C744"/>
<reference evidence="4 5" key="1">
    <citation type="journal article" date="2013" name="PLoS Genet.">
        <title>Distinctive expansion of potential virulence genes in the genome of the oomycete fish pathogen Saprolegnia parasitica.</title>
        <authorList>
            <person name="Jiang R.H."/>
            <person name="de Bruijn I."/>
            <person name="Haas B.J."/>
            <person name="Belmonte R."/>
            <person name="Lobach L."/>
            <person name="Christie J."/>
            <person name="van den Ackerveken G."/>
            <person name="Bottin A."/>
            <person name="Bulone V."/>
            <person name="Diaz-Moreno S.M."/>
            <person name="Dumas B."/>
            <person name="Fan L."/>
            <person name="Gaulin E."/>
            <person name="Govers F."/>
            <person name="Grenville-Briggs L.J."/>
            <person name="Horner N.R."/>
            <person name="Levin J.Z."/>
            <person name="Mammella M."/>
            <person name="Meijer H.J."/>
            <person name="Morris P."/>
            <person name="Nusbaum C."/>
            <person name="Oome S."/>
            <person name="Phillips A.J."/>
            <person name="van Rooyen D."/>
            <person name="Rzeszutek E."/>
            <person name="Saraiva M."/>
            <person name="Secombes C.J."/>
            <person name="Seidl M.F."/>
            <person name="Snel B."/>
            <person name="Stassen J.H."/>
            <person name="Sykes S."/>
            <person name="Tripathy S."/>
            <person name="van den Berg H."/>
            <person name="Vega-Arreguin J.C."/>
            <person name="Wawra S."/>
            <person name="Young S.K."/>
            <person name="Zeng Q."/>
            <person name="Dieguez-Uribeondo J."/>
            <person name="Russ C."/>
            <person name="Tyler B.M."/>
            <person name="van West P."/>
        </authorList>
    </citation>
    <scope>NUCLEOTIDE SEQUENCE [LARGE SCALE GENOMIC DNA]</scope>
    <source>
        <strain evidence="4 5">CBS 223.65</strain>
    </source>
</reference>
<evidence type="ECO:0000313" key="4">
    <source>
        <dbReference type="EMBL" id="KDO22366.1"/>
    </source>
</evidence>
<organism evidence="4 5">
    <name type="scientific">Saprolegnia parasitica (strain CBS 223.65)</name>
    <dbReference type="NCBI Taxonomy" id="695850"/>
    <lineage>
        <taxon>Eukaryota</taxon>
        <taxon>Sar</taxon>
        <taxon>Stramenopiles</taxon>
        <taxon>Oomycota</taxon>
        <taxon>Saprolegniomycetes</taxon>
        <taxon>Saprolegniales</taxon>
        <taxon>Saprolegniaceae</taxon>
        <taxon>Saprolegnia</taxon>
    </lineage>
</organism>
<protein>
    <recommendedName>
        <fullName evidence="3">Cyclin-like domain-containing protein</fullName>
    </recommendedName>
</protein>
<dbReference type="PANTHER" id="PTHR10026">
    <property type="entry name" value="CYCLIN"/>
    <property type="match status" value="1"/>
</dbReference>
<dbReference type="EMBL" id="KK583269">
    <property type="protein sequence ID" value="KDO22366.1"/>
    <property type="molecule type" value="Genomic_DNA"/>
</dbReference>
<dbReference type="InterPro" id="IPR036915">
    <property type="entry name" value="Cyclin-like_sf"/>
</dbReference>
<accession>A0A067C744</accession>
<evidence type="ECO:0000313" key="5">
    <source>
        <dbReference type="Proteomes" id="UP000030745"/>
    </source>
</evidence>
<dbReference type="InterPro" id="IPR013763">
    <property type="entry name" value="Cyclin-like_dom"/>
</dbReference>
<evidence type="ECO:0000259" key="3">
    <source>
        <dbReference type="SMART" id="SM00385"/>
    </source>
</evidence>
<dbReference type="GeneID" id="24133363"/>
<dbReference type="GO" id="GO:0016538">
    <property type="term" value="F:cyclin-dependent protein serine/threonine kinase regulator activity"/>
    <property type="evidence" value="ECO:0007669"/>
    <property type="project" value="InterPro"/>
</dbReference>
<dbReference type="GO" id="GO:0006357">
    <property type="term" value="P:regulation of transcription by RNA polymerase II"/>
    <property type="evidence" value="ECO:0007669"/>
    <property type="project" value="InterPro"/>
</dbReference>
<evidence type="ECO:0000256" key="2">
    <source>
        <dbReference type="SAM" id="MobiDB-lite"/>
    </source>
</evidence>
<dbReference type="CDD" id="cd20546">
    <property type="entry name" value="CYCLIN_SpCG1C_ScCTK2-like_rpt2"/>
    <property type="match status" value="1"/>
</dbReference>
<name>A0A067C744_SAPPC</name>
<sequence>MAYTFTCTNDWLLTDDELKSSPSSRKGIAWDQEVELRKNGIIFFESLAKIFRIPRLADSTGKQLFHRFFTRESFTDHDKYLVAATCLFLGAKAEDHPLAIANFAEHYIAQRRSVTLEFALRYHTIESISEAILAKEYVVLHALGFDLDVAFPHMLLNDKIERLVELHTALTTDEKALLSNTLLKTTWSFLNDCSRTPLCLRLDADDIAAGAVYLAGMLDNTVPDTVTTRDGQPWECVLRTNQDMLIDAATFILEAYVCDGIDESKLSPCIVELLNRFHPYRGLEEVEFNTDDQTSPLSFVCMDDGDDNTTDLESDVVNGGTPDDIADKAFEDEQYDYLGKLSSKKRRLSMDDDDDVDASPSYTPYSPPYGCDAPVVTPFSPIASSKRPKL</sequence>
<dbReference type="InterPro" id="IPR043198">
    <property type="entry name" value="Cyclin/Ssn8"/>
</dbReference>
<dbReference type="OrthoDB" id="10264655at2759"/>
<gene>
    <name evidence="4" type="ORF">SPRG_11318</name>
</gene>
<comment type="similarity">
    <text evidence="1">Belongs to the cyclin family.</text>
</comment>
<evidence type="ECO:0000256" key="1">
    <source>
        <dbReference type="RuleBase" id="RU000383"/>
    </source>
</evidence>
<dbReference type="KEGG" id="spar:SPRG_11318"/>
<dbReference type="VEuPathDB" id="FungiDB:SPRG_11318"/>
<feature type="domain" description="Cyclin-like" evidence="3">
    <location>
        <begin position="161"/>
        <end position="254"/>
    </location>
</feature>
<dbReference type="InterPro" id="IPR006671">
    <property type="entry name" value="Cyclin_N"/>
</dbReference>
<dbReference type="SMART" id="SM00385">
    <property type="entry name" value="CYCLIN"/>
    <property type="match status" value="2"/>
</dbReference>
<dbReference type="Gene3D" id="1.10.472.10">
    <property type="entry name" value="Cyclin-like"/>
    <property type="match status" value="2"/>
</dbReference>
<dbReference type="Proteomes" id="UP000030745">
    <property type="component" value="Unassembled WGS sequence"/>
</dbReference>
<dbReference type="RefSeq" id="XP_012206890.1">
    <property type="nucleotide sequence ID" value="XM_012351500.1"/>
</dbReference>
<proteinExistence type="inferred from homology"/>
<feature type="domain" description="Cyclin-like" evidence="3">
    <location>
        <begin position="42"/>
        <end position="134"/>
    </location>
</feature>